<comment type="caution">
    <text evidence="3">The sequence shown here is derived from an EMBL/GenBank/DDBJ whole genome shotgun (WGS) entry which is preliminary data.</text>
</comment>
<dbReference type="Proteomes" id="UP000190959">
    <property type="component" value="Unassembled WGS sequence"/>
</dbReference>
<accession>A0A1S8S3P9</accession>
<dbReference type="GO" id="GO:0016831">
    <property type="term" value="F:carboxy-lyase activity"/>
    <property type="evidence" value="ECO:0007669"/>
    <property type="project" value="InterPro"/>
</dbReference>
<dbReference type="Gene3D" id="3.20.20.140">
    <property type="entry name" value="Metal-dependent hydrolases"/>
    <property type="match status" value="1"/>
</dbReference>
<dbReference type="EMBL" id="MWMH01000001">
    <property type="protein sequence ID" value="OOP74686.1"/>
    <property type="molecule type" value="Genomic_DNA"/>
</dbReference>
<keyword evidence="3" id="KW-0378">Hydrolase</keyword>
<reference evidence="4 5" key="2">
    <citation type="submission" date="2017-02" db="EMBL/GenBank/DDBJ databases">
        <title>Genome sequence of Clostridium beijerinckii Br21.</title>
        <authorList>
            <person name="Fonseca B.C."/>
            <person name="Guazzaroni M.E."/>
            <person name="Riano-Pachon D.M."/>
            <person name="Reginatto V."/>
        </authorList>
    </citation>
    <scope>NUCLEOTIDE SEQUENCE [LARGE SCALE GENOMIC DNA]</scope>
    <source>
        <strain evidence="4 5">Br21</strain>
    </source>
</reference>
<name>A0A1S8S3P9_CLOBE</name>
<proteinExistence type="predicted"/>
<gene>
    <name evidence="4" type="ORF">CBEIBR21_00530</name>
    <name evidence="3" type="ORF">CLBCK_31170</name>
</gene>
<keyword evidence="1" id="KW-0456">Lyase</keyword>
<dbReference type="InterPro" id="IPR032465">
    <property type="entry name" value="ACMSD"/>
</dbReference>
<evidence type="ECO:0000313" key="3">
    <source>
        <dbReference type="EMBL" id="OOM60039.1"/>
    </source>
</evidence>
<reference evidence="3 6" key="1">
    <citation type="submission" date="2016-05" db="EMBL/GenBank/DDBJ databases">
        <title>Microbial solvent formation.</title>
        <authorList>
            <person name="Poehlein A."/>
            <person name="Montoya Solano J.D."/>
            <person name="Flitsch S."/>
            <person name="Krabben P."/>
            <person name="Duerre P."/>
            <person name="Daniel R."/>
        </authorList>
    </citation>
    <scope>NUCLEOTIDE SEQUENCE [LARGE SCALE GENOMIC DNA]</scope>
    <source>
        <strain evidence="3 6">DSM 53</strain>
    </source>
</reference>
<evidence type="ECO:0000259" key="2">
    <source>
        <dbReference type="Pfam" id="PF04909"/>
    </source>
</evidence>
<evidence type="ECO:0000256" key="1">
    <source>
        <dbReference type="ARBA" id="ARBA00023239"/>
    </source>
</evidence>
<dbReference type="EMBL" id="LZZI01000059">
    <property type="protein sequence ID" value="OOM60039.1"/>
    <property type="molecule type" value="Genomic_DNA"/>
</dbReference>
<dbReference type="AlphaFoldDB" id="A0A1S8S3P9"/>
<evidence type="ECO:0000313" key="5">
    <source>
        <dbReference type="Proteomes" id="UP000190959"/>
    </source>
</evidence>
<protein>
    <submittedName>
        <fullName evidence="3">Amidohydrolase</fullName>
    </submittedName>
</protein>
<dbReference type="InterPro" id="IPR006680">
    <property type="entry name" value="Amidohydro-rel"/>
</dbReference>
<dbReference type="Pfam" id="PF04909">
    <property type="entry name" value="Amidohydro_2"/>
    <property type="match status" value="1"/>
</dbReference>
<sequence>MIIDVHVHPALFSDICTDKERMKKRMDEMGYDLMSSVDLNVIDKQNRYAEIDKMVLLPLDHSTICGEVILSNEEIKKLVDARPNQFIGFASVDPHREDALEVLDHAFSVLGLSGLKLNPSKQRFKPDDDKMFPIYQKCLEYNKPIIFHAGLSWEPNTLAEYSHPLRFEKIALTFPKLRICLAHFGWPWVQDTAMLLIKYSNVYTDTAMMYMDSPELFFDKVFNQDIGRYWLDNNFPNQVMFGSNAPRFRPVRIKRGLDSIEMREDTRRKVYGENAVRFLGLEV</sequence>
<dbReference type="RefSeq" id="WP_077839551.1">
    <property type="nucleotide sequence ID" value="NZ_JABTAE010000001.1"/>
</dbReference>
<dbReference type="PANTHER" id="PTHR21240">
    <property type="entry name" value="2-AMINO-3-CARBOXYLMUCONATE-6-SEMIALDEHYDE DECARBOXYLASE"/>
    <property type="match status" value="1"/>
</dbReference>
<organism evidence="3 6">
    <name type="scientific">Clostridium beijerinckii</name>
    <name type="common">Clostridium MP</name>
    <dbReference type="NCBI Taxonomy" id="1520"/>
    <lineage>
        <taxon>Bacteria</taxon>
        <taxon>Bacillati</taxon>
        <taxon>Bacillota</taxon>
        <taxon>Clostridia</taxon>
        <taxon>Eubacteriales</taxon>
        <taxon>Clostridiaceae</taxon>
        <taxon>Clostridium</taxon>
    </lineage>
</organism>
<feature type="domain" description="Amidohydrolase-related" evidence="2">
    <location>
        <begin position="3"/>
        <end position="281"/>
    </location>
</feature>
<dbReference type="InterPro" id="IPR032466">
    <property type="entry name" value="Metal_Hydrolase"/>
</dbReference>
<dbReference type="GO" id="GO:0016787">
    <property type="term" value="F:hydrolase activity"/>
    <property type="evidence" value="ECO:0007669"/>
    <property type="project" value="UniProtKB-KW"/>
</dbReference>
<dbReference type="SUPFAM" id="SSF51556">
    <property type="entry name" value="Metallo-dependent hydrolases"/>
    <property type="match status" value="1"/>
</dbReference>
<evidence type="ECO:0000313" key="4">
    <source>
        <dbReference type="EMBL" id="OOP74686.1"/>
    </source>
</evidence>
<evidence type="ECO:0000313" key="6">
    <source>
        <dbReference type="Proteomes" id="UP000190973"/>
    </source>
</evidence>
<dbReference type="Proteomes" id="UP000190973">
    <property type="component" value="Unassembled WGS sequence"/>
</dbReference>